<dbReference type="EMBL" id="CAJVPV010060797">
    <property type="protein sequence ID" value="CAG8790349.1"/>
    <property type="molecule type" value="Genomic_DNA"/>
</dbReference>
<organism evidence="2 3">
    <name type="scientific">Acaulospora morrowiae</name>
    <dbReference type="NCBI Taxonomy" id="94023"/>
    <lineage>
        <taxon>Eukaryota</taxon>
        <taxon>Fungi</taxon>
        <taxon>Fungi incertae sedis</taxon>
        <taxon>Mucoromycota</taxon>
        <taxon>Glomeromycotina</taxon>
        <taxon>Glomeromycetes</taxon>
        <taxon>Diversisporales</taxon>
        <taxon>Acaulosporaceae</taxon>
        <taxon>Acaulospora</taxon>
    </lineage>
</organism>
<feature type="region of interest" description="Disordered" evidence="1">
    <location>
        <begin position="1"/>
        <end position="23"/>
    </location>
</feature>
<evidence type="ECO:0000256" key="1">
    <source>
        <dbReference type="SAM" id="MobiDB-lite"/>
    </source>
</evidence>
<sequence length="136" mass="15670">QQSIQQLPQTQQKSSHVQQQTSQTQVSQQLSQVQQQNQQQSKVLELIELRSNNNNLDFTFASNIQVLTKALYNQQRRECAGLQLDPIKFEHMIENANPQLKGFFNYIINTIISKERLAYSINEAKKSIVGLCYMIA</sequence>
<accession>A0A9N9JR90</accession>
<protein>
    <submittedName>
        <fullName evidence="2">4966_t:CDS:1</fullName>
    </submittedName>
</protein>
<reference evidence="2" key="1">
    <citation type="submission" date="2021-06" db="EMBL/GenBank/DDBJ databases">
        <authorList>
            <person name="Kallberg Y."/>
            <person name="Tangrot J."/>
            <person name="Rosling A."/>
        </authorList>
    </citation>
    <scope>NUCLEOTIDE SEQUENCE</scope>
    <source>
        <strain evidence="2">CL551</strain>
    </source>
</reference>
<gene>
    <name evidence="2" type="ORF">AMORRO_LOCUS18087</name>
</gene>
<evidence type="ECO:0000313" key="2">
    <source>
        <dbReference type="EMBL" id="CAG8790349.1"/>
    </source>
</evidence>
<feature type="non-terminal residue" evidence="2">
    <location>
        <position position="136"/>
    </location>
</feature>
<dbReference type="AlphaFoldDB" id="A0A9N9JR90"/>
<dbReference type="Proteomes" id="UP000789342">
    <property type="component" value="Unassembled WGS sequence"/>
</dbReference>
<name>A0A9N9JR90_9GLOM</name>
<feature type="non-terminal residue" evidence="2">
    <location>
        <position position="1"/>
    </location>
</feature>
<evidence type="ECO:0000313" key="3">
    <source>
        <dbReference type="Proteomes" id="UP000789342"/>
    </source>
</evidence>
<proteinExistence type="predicted"/>
<keyword evidence="3" id="KW-1185">Reference proteome</keyword>
<dbReference type="OrthoDB" id="2405070at2759"/>
<comment type="caution">
    <text evidence="2">The sequence shown here is derived from an EMBL/GenBank/DDBJ whole genome shotgun (WGS) entry which is preliminary data.</text>
</comment>